<gene>
    <name evidence="1" type="ORF">HPB52_011185</name>
</gene>
<evidence type="ECO:0000313" key="1">
    <source>
        <dbReference type="EMBL" id="KAH7972352.1"/>
    </source>
</evidence>
<organism evidence="1 2">
    <name type="scientific">Rhipicephalus sanguineus</name>
    <name type="common">Brown dog tick</name>
    <name type="synonym">Ixodes sanguineus</name>
    <dbReference type="NCBI Taxonomy" id="34632"/>
    <lineage>
        <taxon>Eukaryota</taxon>
        <taxon>Metazoa</taxon>
        <taxon>Ecdysozoa</taxon>
        <taxon>Arthropoda</taxon>
        <taxon>Chelicerata</taxon>
        <taxon>Arachnida</taxon>
        <taxon>Acari</taxon>
        <taxon>Parasitiformes</taxon>
        <taxon>Ixodida</taxon>
        <taxon>Ixodoidea</taxon>
        <taxon>Ixodidae</taxon>
        <taxon>Rhipicephalinae</taxon>
        <taxon>Rhipicephalus</taxon>
        <taxon>Rhipicephalus</taxon>
    </lineage>
</organism>
<proteinExistence type="predicted"/>
<protein>
    <submittedName>
        <fullName evidence="1">Uncharacterized protein</fullName>
    </submittedName>
</protein>
<sequence length="299" mass="31347">MPPFPWCQVRKTSSLSSSPLSTDSRTAGKFDIVGEDHLIPIVGASTGNLDRVTGVSMRAVVAGVLGEPGEDVAPLRSQRDVSLAWHQLVQLIGTKGCASRALSPALEMSRRFPVDPLIEAKEEGNSLGHFCTNSTLRAGLGVRGYPKLKSWPSAGTWDATFPQMLVWMGWYNIGQSGMLPETFSDVASATSWPPGFGSLHPGAPSLVVGTATPADRMGRALGMVDADVNLYVPQAELSLSYWLSGAAVVTASTTFGAALSLGLTWASINGLGLPHPSAVQATTGCVQELTAGRATILLT</sequence>
<evidence type="ECO:0000313" key="2">
    <source>
        <dbReference type="Proteomes" id="UP000821837"/>
    </source>
</evidence>
<reference evidence="1" key="2">
    <citation type="submission" date="2021-09" db="EMBL/GenBank/DDBJ databases">
        <authorList>
            <person name="Jia N."/>
            <person name="Wang J."/>
            <person name="Shi W."/>
            <person name="Du L."/>
            <person name="Sun Y."/>
            <person name="Zhan W."/>
            <person name="Jiang J."/>
            <person name="Wang Q."/>
            <person name="Zhang B."/>
            <person name="Ji P."/>
            <person name="Sakyi L.B."/>
            <person name="Cui X."/>
            <person name="Yuan T."/>
            <person name="Jiang B."/>
            <person name="Yang W."/>
            <person name="Lam T.T.-Y."/>
            <person name="Chang Q."/>
            <person name="Ding S."/>
            <person name="Wang X."/>
            <person name="Zhu J."/>
            <person name="Ruan X."/>
            <person name="Zhao L."/>
            <person name="Wei J."/>
            <person name="Que T."/>
            <person name="Du C."/>
            <person name="Cheng J."/>
            <person name="Dai P."/>
            <person name="Han X."/>
            <person name="Huang E."/>
            <person name="Gao Y."/>
            <person name="Liu J."/>
            <person name="Shao H."/>
            <person name="Ye R."/>
            <person name="Li L."/>
            <person name="Wei W."/>
            <person name="Wang X."/>
            <person name="Wang C."/>
            <person name="Huo Q."/>
            <person name="Li W."/>
            <person name="Guo W."/>
            <person name="Chen H."/>
            <person name="Chen S."/>
            <person name="Zhou L."/>
            <person name="Zhou L."/>
            <person name="Ni X."/>
            <person name="Tian J."/>
            <person name="Zhou Y."/>
            <person name="Sheng Y."/>
            <person name="Liu T."/>
            <person name="Pan Y."/>
            <person name="Xia L."/>
            <person name="Li J."/>
            <person name="Zhao F."/>
            <person name="Cao W."/>
        </authorList>
    </citation>
    <scope>NUCLEOTIDE SEQUENCE</scope>
    <source>
        <strain evidence="1">Rsan-2018</strain>
        <tissue evidence="1">Larvae</tissue>
    </source>
</reference>
<name>A0A9D4Q9P1_RHISA</name>
<keyword evidence="2" id="KW-1185">Reference proteome</keyword>
<accession>A0A9D4Q9P1</accession>
<dbReference type="AlphaFoldDB" id="A0A9D4Q9P1"/>
<dbReference type="EMBL" id="JABSTV010001247">
    <property type="protein sequence ID" value="KAH7972352.1"/>
    <property type="molecule type" value="Genomic_DNA"/>
</dbReference>
<comment type="caution">
    <text evidence="1">The sequence shown here is derived from an EMBL/GenBank/DDBJ whole genome shotgun (WGS) entry which is preliminary data.</text>
</comment>
<reference evidence="1" key="1">
    <citation type="journal article" date="2020" name="Cell">
        <title>Large-Scale Comparative Analyses of Tick Genomes Elucidate Their Genetic Diversity and Vector Capacities.</title>
        <authorList>
            <consortium name="Tick Genome and Microbiome Consortium (TIGMIC)"/>
            <person name="Jia N."/>
            <person name="Wang J."/>
            <person name="Shi W."/>
            <person name="Du L."/>
            <person name="Sun Y."/>
            <person name="Zhan W."/>
            <person name="Jiang J.F."/>
            <person name="Wang Q."/>
            <person name="Zhang B."/>
            <person name="Ji P."/>
            <person name="Bell-Sakyi L."/>
            <person name="Cui X.M."/>
            <person name="Yuan T.T."/>
            <person name="Jiang B.G."/>
            <person name="Yang W.F."/>
            <person name="Lam T.T."/>
            <person name="Chang Q.C."/>
            <person name="Ding S.J."/>
            <person name="Wang X.J."/>
            <person name="Zhu J.G."/>
            <person name="Ruan X.D."/>
            <person name="Zhao L."/>
            <person name="Wei J.T."/>
            <person name="Ye R.Z."/>
            <person name="Que T.C."/>
            <person name="Du C.H."/>
            <person name="Zhou Y.H."/>
            <person name="Cheng J.X."/>
            <person name="Dai P.F."/>
            <person name="Guo W.B."/>
            <person name="Han X.H."/>
            <person name="Huang E.J."/>
            <person name="Li L.F."/>
            <person name="Wei W."/>
            <person name="Gao Y.C."/>
            <person name="Liu J.Z."/>
            <person name="Shao H.Z."/>
            <person name="Wang X."/>
            <person name="Wang C.C."/>
            <person name="Yang T.C."/>
            <person name="Huo Q.B."/>
            <person name="Li W."/>
            <person name="Chen H.Y."/>
            <person name="Chen S.E."/>
            <person name="Zhou L.G."/>
            <person name="Ni X.B."/>
            <person name="Tian J.H."/>
            <person name="Sheng Y."/>
            <person name="Liu T."/>
            <person name="Pan Y.S."/>
            <person name="Xia L.Y."/>
            <person name="Li J."/>
            <person name="Zhao F."/>
            <person name="Cao W.C."/>
        </authorList>
    </citation>
    <scope>NUCLEOTIDE SEQUENCE</scope>
    <source>
        <strain evidence="1">Rsan-2018</strain>
    </source>
</reference>
<dbReference type="Proteomes" id="UP000821837">
    <property type="component" value="Chromosome 11"/>
</dbReference>